<feature type="domain" description="AB hydrolase-1" evidence="1">
    <location>
        <begin position="61"/>
        <end position="301"/>
    </location>
</feature>
<dbReference type="Pfam" id="PF00561">
    <property type="entry name" value="Abhydrolase_1"/>
    <property type="match status" value="1"/>
</dbReference>
<dbReference type="PANTHER" id="PTHR43798">
    <property type="entry name" value="MONOACYLGLYCEROL LIPASE"/>
    <property type="match status" value="1"/>
</dbReference>
<evidence type="ECO:0000259" key="1">
    <source>
        <dbReference type="Pfam" id="PF00561"/>
    </source>
</evidence>
<dbReference type="InterPro" id="IPR000073">
    <property type="entry name" value="AB_hydrolase_1"/>
</dbReference>
<proteinExistence type="predicted"/>
<dbReference type="EMBL" id="LSNE01000020">
    <property type="protein sequence ID" value="KXI26818.1"/>
    <property type="molecule type" value="Genomic_DNA"/>
</dbReference>
<reference evidence="3" key="1">
    <citation type="submission" date="2016-02" db="EMBL/GenBank/DDBJ databases">
        <authorList>
            <person name="Schultz-Johansen M."/>
            <person name="Glaring M.A."/>
            <person name="Bech P.K."/>
            <person name="Stougaard P."/>
        </authorList>
    </citation>
    <scope>NUCLEOTIDE SEQUENCE [LARGE SCALE GENOMIC DNA]</scope>
    <source>
        <strain evidence="3">S66</strain>
    </source>
</reference>
<gene>
    <name evidence="2" type="ORF">AX660_03360</name>
</gene>
<protein>
    <recommendedName>
        <fullName evidence="1">AB hydrolase-1 domain-containing protein</fullName>
    </recommendedName>
</protein>
<dbReference type="SUPFAM" id="SSF53474">
    <property type="entry name" value="alpha/beta-Hydrolases"/>
    <property type="match status" value="1"/>
</dbReference>
<accession>A0A148KKN0</accession>
<dbReference type="InterPro" id="IPR050266">
    <property type="entry name" value="AB_hydrolase_sf"/>
</dbReference>
<dbReference type="AlphaFoldDB" id="A0A148KKN0"/>
<dbReference type="Proteomes" id="UP000070299">
    <property type="component" value="Unassembled WGS sequence"/>
</dbReference>
<dbReference type="Gene3D" id="3.40.50.1820">
    <property type="entry name" value="alpha/beta hydrolase"/>
    <property type="match status" value="1"/>
</dbReference>
<sequence length="316" mass="34344">MKTLNNKTPKKYTLKFKLSFIALFIATIIFQLFANGLVNAAETANKPSTNQFTIKVIGQGKPVILIPGLMSDQRVWDGLSKVLTKHYQLHLVNIAGFAETPATTSPSLLAVKQQLLSYIENNKLFKPAIIGHSLGGFMAMWLASSAPDSVGAVISIDGLPYIGPIFTQTNESTVASLATQAMQINTMYQGMTQQQLSMQSRYGLSRQATSTEAQNTVMAMIEQSNPATVGEAIFTLLSTDLRQEISKINSPLLLLGASGGFADSAPQQAAAELYQQQLTALPQAKLVMNTQSRHFIMLDDPQWLNAQVSEFLDAAL</sequence>
<organism evidence="2 3">
    <name type="scientific">Paraglaciecola hydrolytica</name>
    <dbReference type="NCBI Taxonomy" id="1799789"/>
    <lineage>
        <taxon>Bacteria</taxon>
        <taxon>Pseudomonadati</taxon>
        <taxon>Pseudomonadota</taxon>
        <taxon>Gammaproteobacteria</taxon>
        <taxon>Alteromonadales</taxon>
        <taxon>Alteromonadaceae</taxon>
        <taxon>Paraglaciecola</taxon>
    </lineage>
</organism>
<comment type="caution">
    <text evidence="2">The sequence shown here is derived from an EMBL/GenBank/DDBJ whole genome shotgun (WGS) entry which is preliminary data.</text>
</comment>
<dbReference type="STRING" id="1799789.AX660_03360"/>
<keyword evidence="3" id="KW-1185">Reference proteome</keyword>
<dbReference type="OrthoDB" id="9779853at2"/>
<name>A0A148KKN0_9ALTE</name>
<dbReference type="InterPro" id="IPR029058">
    <property type="entry name" value="AB_hydrolase_fold"/>
</dbReference>
<dbReference type="RefSeq" id="WP_068382298.1">
    <property type="nucleotide sequence ID" value="NZ_LSNE01000020.1"/>
</dbReference>
<evidence type="ECO:0000313" key="2">
    <source>
        <dbReference type="EMBL" id="KXI26818.1"/>
    </source>
</evidence>
<evidence type="ECO:0000313" key="3">
    <source>
        <dbReference type="Proteomes" id="UP000070299"/>
    </source>
</evidence>